<feature type="domain" description="Helicase ATP-binding" evidence="8">
    <location>
        <begin position="66"/>
        <end position="249"/>
    </location>
</feature>
<name>A0AAN5D442_9BILA</name>
<evidence type="ECO:0000256" key="5">
    <source>
        <dbReference type="ARBA" id="ARBA00022840"/>
    </source>
</evidence>
<dbReference type="CDD" id="cd18787">
    <property type="entry name" value="SF2_C_DEAD"/>
    <property type="match status" value="1"/>
</dbReference>
<dbReference type="InterPro" id="IPR001650">
    <property type="entry name" value="Helicase_C-like"/>
</dbReference>
<gene>
    <name evidence="11" type="ORF">PMAYCL1PPCAC_25464</name>
</gene>
<evidence type="ECO:0000256" key="1">
    <source>
        <dbReference type="ARBA" id="ARBA00012552"/>
    </source>
</evidence>
<evidence type="ECO:0000259" key="9">
    <source>
        <dbReference type="PROSITE" id="PS51194"/>
    </source>
</evidence>
<keyword evidence="2 7" id="KW-0547">Nucleotide-binding</keyword>
<dbReference type="Proteomes" id="UP001328107">
    <property type="component" value="Unassembled WGS sequence"/>
</dbReference>
<dbReference type="GO" id="GO:0043186">
    <property type="term" value="C:P granule"/>
    <property type="evidence" value="ECO:0007669"/>
    <property type="project" value="UniProtKB-ARBA"/>
</dbReference>
<evidence type="ECO:0000256" key="4">
    <source>
        <dbReference type="ARBA" id="ARBA00022806"/>
    </source>
</evidence>
<accession>A0AAN5D442</accession>
<dbReference type="SUPFAM" id="SSF52540">
    <property type="entry name" value="P-loop containing nucleoside triphosphate hydrolases"/>
    <property type="match status" value="1"/>
</dbReference>
<keyword evidence="4 7" id="KW-0347">Helicase</keyword>
<dbReference type="InterPro" id="IPR014014">
    <property type="entry name" value="RNA_helicase_DEAD_Q_motif"/>
</dbReference>
<evidence type="ECO:0000259" key="10">
    <source>
        <dbReference type="PROSITE" id="PS51195"/>
    </source>
</evidence>
<evidence type="ECO:0000256" key="2">
    <source>
        <dbReference type="ARBA" id="ARBA00022741"/>
    </source>
</evidence>
<dbReference type="SMART" id="SM00487">
    <property type="entry name" value="DEXDc"/>
    <property type="match status" value="1"/>
</dbReference>
<dbReference type="GO" id="GO:0003724">
    <property type="term" value="F:RNA helicase activity"/>
    <property type="evidence" value="ECO:0007669"/>
    <property type="project" value="UniProtKB-EC"/>
</dbReference>
<keyword evidence="12" id="KW-1185">Reference proteome</keyword>
<feature type="domain" description="Helicase C-terminal" evidence="9">
    <location>
        <begin position="292"/>
        <end position="435"/>
    </location>
</feature>
<protein>
    <recommendedName>
        <fullName evidence="1">RNA helicase</fullName>
        <ecNumber evidence="1">3.6.4.13</ecNumber>
    </recommendedName>
</protein>
<feature type="non-terminal residue" evidence="11">
    <location>
        <position position="1"/>
    </location>
</feature>
<dbReference type="PROSITE" id="PS51195">
    <property type="entry name" value="Q_MOTIF"/>
    <property type="match status" value="1"/>
</dbReference>
<dbReference type="PROSITE" id="PS51192">
    <property type="entry name" value="HELICASE_ATP_BIND_1"/>
    <property type="match status" value="1"/>
</dbReference>
<keyword evidence="5 7" id="KW-0067">ATP-binding</keyword>
<dbReference type="PANTHER" id="PTHR47958">
    <property type="entry name" value="ATP-DEPENDENT RNA HELICASE DBP3"/>
    <property type="match status" value="1"/>
</dbReference>
<dbReference type="PROSITE" id="PS51194">
    <property type="entry name" value="HELICASE_CTER"/>
    <property type="match status" value="1"/>
</dbReference>
<dbReference type="Pfam" id="PF00271">
    <property type="entry name" value="Helicase_C"/>
    <property type="match status" value="1"/>
</dbReference>
<comment type="similarity">
    <text evidence="7">Belongs to the DEAD box helicase family.</text>
</comment>
<organism evidence="11 12">
    <name type="scientific">Pristionchus mayeri</name>
    <dbReference type="NCBI Taxonomy" id="1317129"/>
    <lineage>
        <taxon>Eukaryota</taxon>
        <taxon>Metazoa</taxon>
        <taxon>Ecdysozoa</taxon>
        <taxon>Nematoda</taxon>
        <taxon>Chromadorea</taxon>
        <taxon>Rhabditida</taxon>
        <taxon>Rhabditina</taxon>
        <taxon>Diplogasteromorpha</taxon>
        <taxon>Diplogasteroidea</taxon>
        <taxon>Neodiplogasteridae</taxon>
        <taxon>Pristionchus</taxon>
    </lineage>
</organism>
<dbReference type="PROSITE" id="PS00039">
    <property type="entry name" value="DEAD_ATP_HELICASE"/>
    <property type="match status" value="1"/>
</dbReference>
<dbReference type="InterPro" id="IPR011545">
    <property type="entry name" value="DEAD/DEAH_box_helicase_dom"/>
</dbReference>
<evidence type="ECO:0000313" key="12">
    <source>
        <dbReference type="Proteomes" id="UP001328107"/>
    </source>
</evidence>
<proteinExistence type="inferred from homology"/>
<feature type="domain" description="DEAD-box RNA helicase Q" evidence="10">
    <location>
        <begin position="35"/>
        <end position="63"/>
    </location>
</feature>
<comment type="caution">
    <text evidence="11">The sequence shown here is derived from an EMBL/GenBank/DDBJ whole genome shotgun (WGS) entry which is preliminary data.</text>
</comment>
<evidence type="ECO:0000259" key="8">
    <source>
        <dbReference type="PROSITE" id="PS51192"/>
    </source>
</evidence>
<sequence length="462" mass="51822">HIETGTFFDKFYDEKVERSHSSGKTLTNADIEKVESFEELGLSDILSANITKAGYTEPTTIQKYAINNIMKGKDLMACSQTGSGKTASFLLPIISYLMREQDLSSVSDGICYPRALILLPTRELAMQIHREAIKFSSGSSIKCEALYGGTSVEYQKARIMEGANILVGTVGRVRQFVEEKIINLEKIEYFVLDEADRMLSDQFSEDVNAIMKEGKISKKNNRQTLLFSCRLWSSLEELAKDVLLKDDYLMIVIDFIGADNKRISQDFVEVNKDTKRQALLDILGVQIEKCTHNEDFGIFKKKTLIFVSNKKMADELVDFLSKGGIPAGCIHGGFEQDEREFALNEFRNGRTQILIATGIAERGLDITGVVHVINYEMPKEIFEYVHRIGRTGRVGNPGHATSLIYTKWDRKIIGPLISLLSEAEQPVPDWLKKVRAVTWEPVSVVGSAAAYGGWKGEEESGW</sequence>
<dbReference type="GO" id="GO:0016787">
    <property type="term" value="F:hydrolase activity"/>
    <property type="evidence" value="ECO:0007669"/>
    <property type="project" value="UniProtKB-KW"/>
</dbReference>
<keyword evidence="3 7" id="KW-0378">Hydrolase</keyword>
<evidence type="ECO:0000256" key="7">
    <source>
        <dbReference type="RuleBase" id="RU000492"/>
    </source>
</evidence>
<dbReference type="Gene3D" id="3.40.50.300">
    <property type="entry name" value="P-loop containing nucleotide triphosphate hydrolases"/>
    <property type="match status" value="2"/>
</dbReference>
<evidence type="ECO:0000313" key="11">
    <source>
        <dbReference type="EMBL" id="GMR55269.1"/>
    </source>
</evidence>
<dbReference type="EC" id="3.6.4.13" evidence="1"/>
<dbReference type="InterPro" id="IPR000629">
    <property type="entry name" value="RNA-helicase_DEAD-box_CS"/>
</dbReference>
<dbReference type="InterPro" id="IPR027417">
    <property type="entry name" value="P-loop_NTPase"/>
</dbReference>
<evidence type="ECO:0000256" key="6">
    <source>
        <dbReference type="PROSITE-ProRule" id="PRU00552"/>
    </source>
</evidence>
<dbReference type="SMART" id="SM00490">
    <property type="entry name" value="HELICc"/>
    <property type="match status" value="1"/>
</dbReference>
<dbReference type="GO" id="GO:0003676">
    <property type="term" value="F:nucleic acid binding"/>
    <property type="evidence" value="ECO:0007669"/>
    <property type="project" value="InterPro"/>
</dbReference>
<feature type="short sequence motif" description="Q motif" evidence="6">
    <location>
        <begin position="35"/>
        <end position="63"/>
    </location>
</feature>
<dbReference type="FunFam" id="3.40.50.300:FF:000008">
    <property type="entry name" value="ATP-dependent RNA helicase RhlB"/>
    <property type="match status" value="1"/>
</dbReference>
<reference evidence="12" key="1">
    <citation type="submission" date="2022-10" db="EMBL/GenBank/DDBJ databases">
        <title>Genome assembly of Pristionchus species.</title>
        <authorList>
            <person name="Yoshida K."/>
            <person name="Sommer R.J."/>
        </authorList>
    </citation>
    <scope>NUCLEOTIDE SEQUENCE [LARGE SCALE GENOMIC DNA]</scope>
    <source>
        <strain evidence="12">RS5460</strain>
    </source>
</reference>
<dbReference type="EMBL" id="BTRK01000005">
    <property type="protein sequence ID" value="GMR55269.1"/>
    <property type="molecule type" value="Genomic_DNA"/>
</dbReference>
<dbReference type="AlphaFoldDB" id="A0AAN5D442"/>
<dbReference type="InterPro" id="IPR014001">
    <property type="entry name" value="Helicase_ATP-bd"/>
</dbReference>
<dbReference type="GO" id="GO:0005524">
    <property type="term" value="F:ATP binding"/>
    <property type="evidence" value="ECO:0007669"/>
    <property type="project" value="UniProtKB-KW"/>
</dbReference>
<evidence type="ECO:0000256" key="3">
    <source>
        <dbReference type="ARBA" id="ARBA00022801"/>
    </source>
</evidence>
<dbReference type="Pfam" id="PF00270">
    <property type="entry name" value="DEAD"/>
    <property type="match status" value="1"/>
</dbReference>